<keyword evidence="6" id="KW-0997">Cell inner membrane</keyword>
<name>A0A5C6WYU1_9DELT</name>
<keyword evidence="7 10" id="KW-0812">Transmembrane</keyword>
<evidence type="ECO:0000256" key="9">
    <source>
        <dbReference type="ARBA" id="ARBA00023136"/>
    </source>
</evidence>
<dbReference type="GO" id="GO:0005886">
    <property type="term" value="C:plasma membrane"/>
    <property type="evidence" value="ECO:0007669"/>
    <property type="project" value="UniProtKB-SubCell"/>
</dbReference>
<evidence type="ECO:0000256" key="2">
    <source>
        <dbReference type="ARBA" id="ARBA00011084"/>
    </source>
</evidence>
<dbReference type="Proteomes" id="UP000321046">
    <property type="component" value="Unassembled WGS sequence"/>
</dbReference>
<accession>A0A5C6WYU1</accession>
<reference evidence="11 12" key="1">
    <citation type="submission" date="2019-08" db="EMBL/GenBank/DDBJ databases">
        <title>Bradymonadales sp. TMQ2.</title>
        <authorList>
            <person name="Liang Q."/>
        </authorList>
    </citation>
    <scope>NUCLEOTIDE SEQUENCE [LARGE SCALE GENOMIC DNA]</scope>
    <source>
        <strain evidence="11 12">TMQ2</strain>
    </source>
</reference>
<dbReference type="NCBIfam" id="TIGR02532">
    <property type="entry name" value="IV_pilin_GFxxxE"/>
    <property type="match status" value="1"/>
</dbReference>
<evidence type="ECO:0000256" key="6">
    <source>
        <dbReference type="ARBA" id="ARBA00022519"/>
    </source>
</evidence>
<dbReference type="PANTHER" id="PTHR39583">
    <property type="entry name" value="TYPE II SECRETION SYSTEM PROTEIN J-RELATED"/>
    <property type="match status" value="1"/>
</dbReference>
<evidence type="ECO:0000256" key="1">
    <source>
        <dbReference type="ARBA" id="ARBA00004377"/>
    </source>
</evidence>
<protein>
    <recommendedName>
        <fullName evidence="3">Type II secretion system protein J</fullName>
    </recommendedName>
</protein>
<dbReference type="PANTHER" id="PTHR39583:SF2">
    <property type="entry name" value="TYPE II SECRETION SYSTEM PROTEIN J"/>
    <property type="match status" value="1"/>
</dbReference>
<dbReference type="Pfam" id="PF07963">
    <property type="entry name" value="N_methyl"/>
    <property type="match status" value="1"/>
</dbReference>
<dbReference type="GO" id="GO:0015627">
    <property type="term" value="C:type II protein secretion system complex"/>
    <property type="evidence" value="ECO:0007669"/>
    <property type="project" value="InterPro"/>
</dbReference>
<dbReference type="AlphaFoldDB" id="A0A5C6WYU1"/>
<evidence type="ECO:0000313" key="12">
    <source>
        <dbReference type="Proteomes" id="UP000321046"/>
    </source>
</evidence>
<proteinExistence type="inferred from homology"/>
<keyword evidence="8 10" id="KW-1133">Transmembrane helix</keyword>
<dbReference type="InterPro" id="IPR051621">
    <property type="entry name" value="T2SS_protein_J"/>
</dbReference>
<gene>
    <name evidence="11" type="ORF">FRC96_13855</name>
</gene>
<evidence type="ECO:0000256" key="7">
    <source>
        <dbReference type="ARBA" id="ARBA00022692"/>
    </source>
</evidence>
<dbReference type="Pfam" id="PF11612">
    <property type="entry name" value="T2SSJ"/>
    <property type="match status" value="1"/>
</dbReference>
<keyword evidence="5" id="KW-0488">Methylation</keyword>
<comment type="subcellular location">
    <subcellularLocation>
        <location evidence="1">Cell inner membrane</location>
        <topology evidence="1">Single-pass membrane protein</topology>
    </subcellularLocation>
</comment>
<evidence type="ECO:0000256" key="3">
    <source>
        <dbReference type="ARBA" id="ARBA00021539"/>
    </source>
</evidence>
<evidence type="ECO:0000256" key="4">
    <source>
        <dbReference type="ARBA" id="ARBA00022475"/>
    </source>
</evidence>
<feature type="transmembrane region" description="Helical" evidence="10">
    <location>
        <begin position="12"/>
        <end position="34"/>
    </location>
</feature>
<dbReference type="SUPFAM" id="SSF54523">
    <property type="entry name" value="Pili subunits"/>
    <property type="match status" value="1"/>
</dbReference>
<comment type="similarity">
    <text evidence="2">Belongs to the GSP J family.</text>
</comment>
<dbReference type="EMBL" id="VOSL01000054">
    <property type="protein sequence ID" value="TXD34692.1"/>
    <property type="molecule type" value="Genomic_DNA"/>
</dbReference>
<keyword evidence="4" id="KW-1003">Cell membrane</keyword>
<dbReference type="OrthoDB" id="5504780at2"/>
<evidence type="ECO:0000313" key="11">
    <source>
        <dbReference type="EMBL" id="TXD34692.1"/>
    </source>
</evidence>
<evidence type="ECO:0000256" key="10">
    <source>
        <dbReference type="SAM" id="Phobius"/>
    </source>
</evidence>
<dbReference type="InterPro" id="IPR045584">
    <property type="entry name" value="Pilin-like"/>
</dbReference>
<dbReference type="RefSeq" id="WP_146975173.1">
    <property type="nucleotide sequence ID" value="NZ_VOSL01000054.1"/>
</dbReference>
<dbReference type="PROSITE" id="PS00409">
    <property type="entry name" value="PROKAR_NTER_METHYL"/>
    <property type="match status" value="1"/>
</dbReference>
<comment type="caution">
    <text evidence="11">The sequence shown here is derived from an EMBL/GenBank/DDBJ whole genome shotgun (WGS) entry which is preliminary data.</text>
</comment>
<evidence type="ECO:0000256" key="8">
    <source>
        <dbReference type="ARBA" id="ARBA00022989"/>
    </source>
</evidence>
<dbReference type="InterPro" id="IPR010055">
    <property type="entry name" value="T2SS_protein-GspJ"/>
</dbReference>
<evidence type="ECO:0000256" key="5">
    <source>
        <dbReference type="ARBA" id="ARBA00022481"/>
    </source>
</evidence>
<keyword evidence="9 10" id="KW-0472">Membrane</keyword>
<dbReference type="InterPro" id="IPR012902">
    <property type="entry name" value="N_methyl_site"/>
</dbReference>
<organism evidence="11 12">
    <name type="scientific">Lujinxingia vulgaris</name>
    <dbReference type="NCBI Taxonomy" id="2600176"/>
    <lineage>
        <taxon>Bacteria</taxon>
        <taxon>Deltaproteobacteria</taxon>
        <taxon>Bradymonadales</taxon>
        <taxon>Lujinxingiaceae</taxon>
        <taxon>Lujinxingia</taxon>
    </lineage>
</organism>
<dbReference type="GO" id="GO:0015628">
    <property type="term" value="P:protein secretion by the type II secretion system"/>
    <property type="evidence" value="ECO:0007669"/>
    <property type="project" value="InterPro"/>
</dbReference>
<sequence length="257" mass="29072">MIGPRSMRHRAGFTLIEVMITLAILAGLTALTWASVSQIFVTRDAVDERFERYQLVRLAMNRMANEIAQAYVAGPQHGGEIIPGEEVLYEGEEEQLSMQLREPVQFGMIGRDDEISFTAFAHVRVLEDERASHHTQIGYEVRREVNEEGDVVNRLVRRSHTAFVDDILSGGVVHTMIPEVESVEFEYWDPGPVEIGTAREIAQGRWVSEWDTTRRDHAGRLPTRVRITLTMPPIGPRGQPEVFTTQAALGMTELLEY</sequence>